<keyword evidence="1" id="KW-0732">Signal</keyword>
<gene>
    <name evidence="2" type="ORF">LITE_LOCUS40406</name>
</gene>
<sequence length="222" mass="24469">MDPPPPPSPFLLLLFFFLLLLSPATVTPAFSFPSSYTSYKTAVSLSHSLLSRVSNLRAARGDVSGANRARLMAEKLERGLESGVWGFAWSVGWDYVSNYAWRDLEYRELLGAISDLTDLISVLGGLTSARSDAERVAWAAQNYGNLAKTAKSALRRMLNTFNKKQGALKEALETVQKEVVQGGLLRDCVEVGSNDLRGLMEILKDWASRLYFSPGDAGDWEL</sequence>
<keyword evidence="3" id="KW-1185">Reference proteome</keyword>
<evidence type="ECO:0000313" key="3">
    <source>
        <dbReference type="Proteomes" id="UP001154282"/>
    </source>
</evidence>
<protein>
    <submittedName>
        <fullName evidence="2">Uncharacterized protein</fullName>
    </submittedName>
</protein>
<dbReference type="AlphaFoldDB" id="A0AAV0PZ81"/>
<name>A0AAV0PZ81_9ROSI</name>
<feature type="signal peptide" evidence="1">
    <location>
        <begin position="1"/>
        <end position="29"/>
    </location>
</feature>
<reference evidence="2" key="1">
    <citation type="submission" date="2022-08" db="EMBL/GenBank/DDBJ databases">
        <authorList>
            <person name="Gutierrez-Valencia J."/>
        </authorList>
    </citation>
    <scope>NUCLEOTIDE SEQUENCE</scope>
</reference>
<organism evidence="2 3">
    <name type="scientific">Linum tenue</name>
    <dbReference type="NCBI Taxonomy" id="586396"/>
    <lineage>
        <taxon>Eukaryota</taxon>
        <taxon>Viridiplantae</taxon>
        <taxon>Streptophyta</taxon>
        <taxon>Embryophyta</taxon>
        <taxon>Tracheophyta</taxon>
        <taxon>Spermatophyta</taxon>
        <taxon>Magnoliopsida</taxon>
        <taxon>eudicotyledons</taxon>
        <taxon>Gunneridae</taxon>
        <taxon>Pentapetalae</taxon>
        <taxon>rosids</taxon>
        <taxon>fabids</taxon>
        <taxon>Malpighiales</taxon>
        <taxon>Linaceae</taxon>
        <taxon>Linum</taxon>
    </lineage>
</organism>
<feature type="chain" id="PRO_5043392984" evidence="1">
    <location>
        <begin position="30"/>
        <end position="222"/>
    </location>
</feature>
<dbReference type="Proteomes" id="UP001154282">
    <property type="component" value="Unassembled WGS sequence"/>
</dbReference>
<evidence type="ECO:0000313" key="2">
    <source>
        <dbReference type="EMBL" id="CAI0475451.1"/>
    </source>
</evidence>
<evidence type="ECO:0000256" key="1">
    <source>
        <dbReference type="SAM" id="SignalP"/>
    </source>
</evidence>
<dbReference type="EMBL" id="CAMGYJ010000009">
    <property type="protein sequence ID" value="CAI0475451.1"/>
    <property type="molecule type" value="Genomic_DNA"/>
</dbReference>
<comment type="caution">
    <text evidence="2">The sequence shown here is derived from an EMBL/GenBank/DDBJ whole genome shotgun (WGS) entry which is preliminary data.</text>
</comment>
<accession>A0AAV0PZ81</accession>
<proteinExistence type="predicted"/>
<dbReference type="PANTHER" id="PTHR36806">
    <property type="entry name" value="ADENINE PHOSPHORIBOSYLTRANSFERASE"/>
    <property type="match status" value="1"/>
</dbReference>